<reference evidence="1" key="1">
    <citation type="submission" date="2019-03" db="EMBL/GenBank/DDBJ databases">
        <title>WGS assembly of Setaria viridis.</title>
        <authorList>
            <person name="Huang P."/>
            <person name="Jenkins J."/>
            <person name="Grimwood J."/>
            <person name="Barry K."/>
            <person name="Healey A."/>
            <person name="Mamidi S."/>
            <person name="Sreedasyam A."/>
            <person name="Shu S."/>
            <person name="Feldman M."/>
            <person name="Wu J."/>
            <person name="Yu Y."/>
            <person name="Chen C."/>
            <person name="Johnson J."/>
            <person name="Rokhsar D."/>
            <person name="Baxter I."/>
            <person name="Schmutz J."/>
            <person name="Brutnell T."/>
            <person name="Kellogg E."/>
        </authorList>
    </citation>
    <scope>NUCLEOTIDE SEQUENCE [LARGE SCALE GENOMIC DNA]</scope>
</reference>
<evidence type="ECO:0000313" key="1">
    <source>
        <dbReference type="EMBL" id="TKW09689.1"/>
    </source>
</evidence>
<gene>
    <name evidence="1" type="ORF">SEVIR_6G119500v2</name>
</gene>
<dbReference type="AlphaFoldDB" id="A0A4U6U8C6"/>
<evidence type="ECO:0000313" key="2">
    <source>
        <dbReference type="Proteomes" id="UP000298652"/>
    </source>
</evidence>
<organism evidence="1 2">
    <name type="scientific">Setaria viridis</name>
    <name type="common">Green bristlegrass</name>
    <name type="synonym">Setaria italica subsp. viridis</name>
    <dbReference type="NCBI Taxonomy" id="4556"/>
    <lineage>
        <taxon>Eukaryota</taxon>
        <taxon>Viridiplantae</taxon>
        <taxon>Streptophyta</taxon>
        <taxon>Embryophyta</taxon>
        <taxon>Tracheophyta</taxon>
        <taxon>Spermatophyta</taxon>
        <taxon>Magnoliopsida</taxon>
        <taxon>Liliopsida</taxon>
        <taxon>Poales</taxon>
        <taxon>Poaceae</taxon>
        <taxon>PACMAD clade</taxon>
        <taxon>Panicoideae</taxon>
        <taxon>Panicodae</taxon>
        <taxon>Paniceae</taxon>
        <taxon>Cenchrinae</taxon>
        <taxon>Setaria</taxon>
    </lineage>
</organism>
<protein>
    <submittedName>
        <fullName evidence="1">Uncharacterized protein</fullName>
    </submittedName>
</protein>
<sequence length="125" mass="13631">METPLSAPRNCPLSDPKCHPCLTKALRAATKQVPAASSPAHRLAVVNLYPTVDAPLPAILFINQPPKWNSELNVADSMYELHPAPEEADIADRHQAGVELVPEQAEDQLANPEFEGKPRGMLSYL</sequence>
<proteinExistence type="predicted"/>
<keyword evidence="2" id="KW-1185">Reference proteome</keyword>
<dbReference type="EMBL" id="CM016557">
    <property type="protein sequence ID" value="TKW09689.1"/>
    <property type="molecule type" value="Genomic_DNA"/>
</dbReference>
<name>A0A4U6U8C6_SETVI</name>
<dbReference type="Gramene" id="TKW09689">
    <property type="protein sequence ID" value="TKW09689"/>
    <property type="gene ID" value="SEVIR_6G119500v2"/>
</dbReference>
<accession>A0A4U6U8C6</accession>
<dbReference type="Proteomes" id="UP000298652">
    <property type="component" value="Chromosome 6"/>
</dbReference>